<name>A0A3N4IL72_ASCIM</name>
<keyword evidence="2" id="KW-1185">Reference proteome</keyword>
<dbReference type="Proteomes" id="UP000275078">
    <property type="component" value="Unassembled WGS sequence"/>
</dbReference>
<organism evidence="1 2">
    <name type="scientific">Ascobolus immersus RN42</name>
    <dbReference type="NCBI Taxonomy" id="1160509"/>
    <lineage>
        <taxon>Eukaryota</taxon>
        <taxon>Fungi</taxon>
        <taxon>Dikarya</taxon>
        <taxon>Ascomycota</taxon>
        <taxon>Pezizomycotina</taxon>
        <taxon>Pezizomycetes</taxon>
        <taxon>Pezizales</taxon>
        <taxon>Ascobolaceae</taxon>
        <taxon>Ascobolus</taxon>
    </lineage>
</organism>
<dbReference type="AlphaFoldDB" id="A0A3N4IL72"/>
<sequence>MSSQPDFEPTPLPQFASLKHGHLLGINEAGGDTGIDPRFHTHYFDANFYQRYPDEPDKFLVESWPHRSFAPEKDEKYYDKNKGKWVKDRPEEDDSKLLQEPFVLMDAVLAGDEEGIIEYNTFRQPPQGWSEQDWKAAKFCGTAILGGEVMEPYTCNGCHNVWKEKHSQGGPTSSASSYLVFVCASNIRDGKFVRNLACSWMECPKCRLRRNAAMARRFYIESKGNWRVGADIPTVSESLNNTNKPRKVWYRHIRADSDVRSKVRFSMRDSPIA</sequence>
<dbReference type="EMBL" id="ML119649">
    <property type="protein sequence ID" value="RPA86629.1"/>
    <property type="molecule type" value="Genomic_DNA"/>
</dbReference>
<evidence type="ECO:0000313" key="2">
    <source>
        <dbReference type="Proteomes" id="UP000275078"/>
    </source>
</evidence>
<protein>
    <submittedName>
        <fullName evidence="1">Uncharacterized protein</fullName>
    </submittedName>
</protein>
<evidence type="ECO:0000313" key="1">
    <source>
        <dbReference type="EMBL" id="RPA86629.1"/>
    </source>
</evidence>
<gene>
    <name evidence="1" type="ORF">BJ508DRAFT_347796</name>
</gene>
<accession>A0A3N4IL72</accession>
<reference evidence="1 2" key="1">
    <citation type="journal article" date="2018" name="Nat. Ecol. Evol.">
        <title>Pezizomycetes genomes reveal the molecular basis of ectomycorrhizal truffle lifestyle.</title>
        <authorList>
            <person name="Murat C."/>
            <person name="Payen T."/>
            <person name="Noel B."/>
            <person name="Kuo A."/>
            <person name="Morin E."/>
            <person name="Chen J."/>
            <person name="Kohler A."/>
            <person name="Krizsan K."/>
            <person name="Balestrini R."/>
            <person name="Da Silva C."/>
            <person name="Montanini B."/>
            <person name="Hainaut M."/>
            <person name="Levati E."/>
            <person name="Barry K.W."/>
            <person name="Belfiori B."/>
            <person name="Cichocki N."/>
            <person name="Clum A."/>
            <person name="Dockter R.B."/>
            <person name="Fauchery L."/>
            <person name="Guy J."/>
            <person name="Iotti M."/>
            <person name="Le Tacon F."/>
            <person name="Lindquist E.A."/>
            <person name="Lipzen A."/>
            <person name="Malagnac F."/>
            <person name="Mello A."/>
            <person name="Molinier V."/>
            <person name="Miyauchi S."/>
            <person name="Poulain J."/>
            <person name="Riccioni C."/>
            <person name="Rubini A."/>
            <person name="Sitrit Y."/>
            <person name="Splivallo R."/>
            <person name="Traeger S."/>
            <person name="Wang M."/>
            <person name="Zifcakova L."/>
            <person name="Wipf D."/>
            <person name="Zambonelli A."/>
            <person name="Paolocci F."/>
            <person name="Nowrousian M."/>
            <person name="Ottonello S."/>
            <person name="Baldrian P."/>
            <person name="Spatafora J.W."/>
            <person name="Henrissat B."/>
            <person name="Nagy L.G."/>
            <person name="Aury J.M."/>
            <person name="Wincker P."/>
            <person name="Grigoriev I.V."/>
            <person name="Bonfante P."/>
            <person name="Martin F.M."/>
        </authorList>
    </citation>
    <scope>NUCLEOTIDE SEQUENCE [LARGE SCALE GENOMIC DNA]</scope>
    <source>
        <strain evidence="1 2">RN42</strain>
    </source>
</reference>
<proteinExistence type="predicted"/>